<evidence type="ECO:0000313" key="5">
    <source>
        <dbReference type="Proteomes" id="UP000728185"/>
    </source>
</evidence>
<comment type="caution">
    <text evidence="4">The sequence shown here is derived from an EMBL/GenBank/DDBJ whole genome shotgun (WGS) entry which is preliminary data.</text>
</comment>
<dbReference type="GO" id="GO:0006364">
    <property type="term" value="P:rRNA processing"/>
    <property type="evidence" value="ECO:0007669"/>
    <property type="project" value="TreeGrafter"/>
</dbReference>
<dbReference type="AlphaFoldDB" id="A0A8E0RPY8"/>
<proteinExistence type="inferred from homology"/>
<evidence type="ECO:0000256" key="2">
    <source>
        <dbReference type="ARBA" id="ARBA00046233"/>
    </source>
</evidence>
<evidence type="ECO:0000256" key="1">
    <source>
        <dbReference type="ARBA" id="ARBA00008511"/>
    </source>
</evidence>
<gene>
    <name evidence="4" type="ORF">FBUS_09477</name>
</gene>
<protein>
    <recommendedName>
        <fullName evidence="3">PIH1 N-terminal domain-containing protein</fullName>
    </recommendedName>
</protein>
<reference evidence="4" key="1">
    <citation type="submission" date="2019-05" db="EMBL/GenBank/DDBJ databases">
        <title>Annotation for the trematode Fasciolopsis buski.</title>
        <authorList>
            <person name="Choi Y.-J."/>
        </authorList>
    </citation>
    <scope>NUCLEOTIDE SEQUENCE</scope>
    <source>
        <strain evidence="4">HT</strain>
        <tissue evidence="4">Whole worm</tissue>
    </source>
</reference>
<dbReference type="PANTHER" id="PTHR22997">
    <property type="entry name" value="PIH1 DOMAIN-CONTAINING PROTEIN 1"/>
    <property type="match status" value="1"/>
</dbReference>
<accession>A0A8E0RPY8</accession>
<keyword evidence="5" id="KW-1185">Reference proteome</keyword>
<comment type="function">
    <text evidence="2">Involved in the assembly of C/D box small nucleolar ribonucleoprotein (snoRNP) particles. Recruits the SWI/SNF complex to the core promoter of rRNA genes and enhances pre-rRNA transcription. Mediates interaction of TELO2 with the R2TP complex which is necessary for the stability of MTOR and SMG1. Positively regulates the assembly and activity of the mTORC1 complex.</text>
</comment>
<dbReference type="InterPro" id="IPR050734">
    <property type="entry name" value="PIH1/Kintoun_subfamily"/>
</dbReference>
<dbReference type="Pfam" id="PF08190">
    <property type="entry name" value="PIH1"/>
    <property type="match status" value="1"/>
</dbReference>
<evidence type="ECO:0000313" key="4">
    <source>
        <dbReference type="EMBL" id="KAA0188306.1"/>
    </source>
</evidence>
<dbReference type="GO" id="GO:0097255">
    <property type="term" value="C:R2TP complex"/>
    <property type="evidence" value="ECO:0007669"/>
    <property type="project" value="TreeGrafter"/>
</dbReference>
<dbReference type="Proteomes" id="UP000728185">
    <property type="component" value="Unassembled WGS sequence"/>
</dbReference>
<dbReference type="PANTHER" id="PTHR22997:SF0">
    <property type="entry name" value="PIH1 DOMAIN-CONTAINING PROTEIN 1"/>
    <property type="match status" value="1"/>
</dbReference>
<dbReference type="InterPro" id="IPR012981">
    <property type="entry name" value="PIH1_N"/>
</dbReference>
<name>A0A8E0RPY8_9TREM</name>
<dbReference type="OrthoDB" id="5135119at2759"/>
<dbReference type="GO" id="GO:0005737">
    <property type="term" value="C:cytoplasm"/>
    <property type="evidence" value="ECO:0007669"/>
    <property type="project" value="TreeGrafter"/>
</dbReference>
<sequence>MLIRIFHVQFLSAGKGCTAYDVIINPTFLKKVQTSELFEAFLMTVLFEGLEQKYDVDLERNWIVLKNKKSMGLLREQYVRSSSRPAIVELNDYPILKGDIPEYELIAVPEDGSPQFLVARIQLPKLVSNLC</sequence>
<evidence type="ECO:0000259" key="3">
    <source>
        <dbReference type="Pfam" id="PF08190"/>
    </source>
</evidence>
<organism evidence="4 5">
    <name type="scientific">Fasciolopsis buskii</name>
    <dbReference type="NCBI Taxonomy" id="27845"/>
    <lineage>
        <taxon>Eukaryota</taxon>
        <taxon>Metazoa</taxon>
        <taxon>Spiralia</taxon>
        <taxon>Lophotrochozoa</taxon>
        <taxon>Platyhelminthes</taxon>
        <taxon>Trematoda</taxon>
        <taxon>Digenea</taxon>
        <taxon>Plagiorchiida</taxon>
        <taxon>Echinostomata</taxon>
        <taxon>Echinostomatoidea</taxon>
        <taxon>Fasciolidae</taxon>
        <taxon>Fasciolopsis</taxon>
    </lineage>
</organism>
<dbReference type="GO" id="GO:1990904">
    <property type="term" value="C:ribonucleoprotein complex"/>
    <property type="evidence" value="ECO:0007669"/>
    <property type="project" value="TreeGrafter"/>
</dbReference>
<feature type="domain" description="PIH1 N-terminal" evidence="3">
    <location>
        <begin position="13"/>
        <end position="85"/>
    </location>
</feature>
<dbReference type="GO" id="GO:0000492">
    <property type="term" value="P:box C/D snoRNP assembly"/>
    <property type="evidence" value="ECO:0007669"/>
    <property type="project" value="TreeGrafter"/>
</dbReference>
<dbReference type="EMBL" id="LUCM01008493">
    <property type="protein sequence ID" value="KAA0188306.1"/>
    <property type="molecule type" value="Genomic_DNA"/>
</dbReference>
<comment type="similarity">
    <text evidence="1">Belongs to the PIH1 family.</text>
</comment>